<reference evidence="3 4" key="1">
    <citation type="submission" date="2014-06" db="EMBL/GenBank/DDBJ databases">
        <authorList>
            <person name="Swart Estienne"/>
        </authorList>
    </citation>
    <scope>NUCLEOTIDE SEQUENCE [LARGE SCALE GENOMIC DNA]</scope>
    <source>
        <strain evidence="3 4">130c</strain>
    </source>
</reference>
<dbReference type="Gene3D" id="3.90.550.10">
    <property type="entry name" value="Spore Coat Polysaccharide Biosynthesis Protein SpsA, Chain A"/>
    <property type="match status" value="1"/>
</dbReference>
<dbReference type="PANTHER" id="PTHR22916">
    <property type="entry name" value="GLYCOSYLTRANSFERASE"/>
    <property type="match status" value="1"/>
</dbReference>
<feature type="signal peptide" evidence="1">
    <location>
        <begin position="1"/>
        <end position="21"/>
    </location>
</feature>
<evidence type="ECO:0000313" key="4">
    <source>
        <dbReference type="Proteomes" id="UP000039865"/>
    </source>
</evidence>
<dbReference type="CDD" id="cd00761">
    <property type="entry name" value="Glyco_tranf_GTA_type"/>
    <property type="match status" value="1"/>
</dbReference>
<feature type="chain" id="PRO_5001730125" description="Glycosyltransferase 2-like domain-containing protein" evidence="1">
    <location>
        <begin position="22"/>
        <end position="791"/>
    </location>
</feature>
<dbReference type="InterPro" id="IPR001173">
    <property type="entry name" value="Glyco_trans_2-like"/>
</dbReference>
<dbReference type="EMBL" id="CCKQ01019515">
    <property type="protein sequence ID" value="CDW91533.1"/>
    <property type="molecule type" value="Genomic_DNA"/>
</dbReference>
<sequence>MSNQFYVIFLFLLLSLTQVTPQEVSFYEGFVTILIYGDGSLDDLQRNLDFTKNQPYYAYEVLVAVKNKEIIHQISINIKHQENIQMIETKDVDDFAKILKSSFHLVNGEYIALINTRTTNKRDRILQQVYEARTQNYNVVVSEIEILNEQGEPQDNSYLIDVDYARNLDGILFSTDFRLEAAVVMRKLYFAEILNQIPEINRYYAMSQFAKNYNVNFRSNAFTQISLNRYHQIYLEDSIVKPQQDIVRYLTYNSYLNNRNFQISTVQFSKILNCSYDFLGCDEQTLCLVGYLMIDKYLTDESVFYHQRNQILDQIQQIFNQSQKLDETKQNPIQHPLVSVIMTCYNRDYYLLKSIQHVFQQTYANWELLISDDGSHNPKTIQILQLVQNHPRIRVLHLYTNQYAAYALNFAISQAKGEYLAIQDDDDIMYPSRLHDQIDFLQRNLEYDICGAGFKRINEIGKPKFQLQKKETKSSIVIKLNLKMKELFIYNHSTACDYSLFLKLLFEVDQNIRFGYLPTFVVGIREHEKRISNNDNEVSHYKKWINLKQIEIAEKIYPEIFDNFGYKCFEKTFYSLTASKDFIETCKNHDIQQYFNQVKNGTIQKLFVQQKDIKDLDQFFSLYQYQYTIRRQLNQVKYLDQQRTFDCIVHQGEIRLLLLHIDQLKDYVDNFLVIYLKTPTDHLKMEDLKKHLVDQPRFEDKLQTIQVKDEYVNVHTMQTAGVYFDQFKCGFYQSKGNNKAKTQKQIANMSYAEKRKLEVFSKIIQEDLISYCGKKQQKQEKIIEDRPYDEL</sequence>
<name>A0A078BD72_STYLE</name>
<feature type="domain" description="Glycosyltransferase 2-like" evidence="2">
    <location>
        <begin position="339"/>
        <end position="486"/>
    </location>
</feature>
<accession>A0A078BD72</accession>
<organism evidence="3 4">
    <name type="scientific">Stylonychia lemnae</name>
    <name type="common">Ciliate</name>
    <dbReference type="NCBI Taxonomy" id="5949"/>
    <lineage>
        <taxon>Eukaryota</taxon>
        <taxon>Sar</taxon>
        <taxon>Alveolata</taxon>
        <taxon>Ciliophora</taxon>
        <taxon>Intramacronucleata</taxon>
        <taxon>Spirotrichea</taxon>
        <taxon>Stichotrichia</taxon>
        <taxon>Sporadotrichida</taxon>
        <taxon>Oxytrichidae</taxon>
        <taxon>Stylonychinae</taxon>
        <taxon>Stylonychia</taxon>
    </lineage>
</organism>
<gene>
    <name evidence="3" type="primary">Contig15604.g16626</name>
    <name evidence="3" type="ORF">STYLEM_20689</name>
</gene>
<protein>
    <recommendedName>
        <fullName evidence="2">Glycosyltransferase 2-like domain-containing protein</fullName>
    </recommendedName>
</protein>
<dbReference type="InterPro" id="IPR029044">
    <property type="entry name" value="Nucleotide-diphossugar_trans"/>
</dbReference>
<keyword evidence="1" id="KW-0732">Signal</keyword>
<dbReference type="PANTHER" id="PTHR22916:SF3">
    <property type="entry name" value="UDP-GLCNAC:BETAGAL BETA-1,3-N-ACETYLGLUCOSAMINYLTRANSFERASE-LIKE PROTEIN 1"/>
    <property type="match status" value="1"/>
</dbReference>
<evidence type="ECO:0000313" key="3">
    <source>
        <dbReference type="EMBL" id="CDW91533.1"/>
    </source>
</evidence>
<dbReference type="Proteomes" id="UP000039865">
    <property type="component" value="Unassembled WGS sequence"/>
</dbReference>
<dbReference type="OrthoDB" id="326644at2759"/>
<proteinExistence type="predicted"/>
<evidence type="ECO:0000259" key="2">
    <source>
        <dbReference type="Pfam" id="PF00535"/>
    </source>
</evidence>
<dbReference type="SUPFAM" id="SSF53448">
    <property type="entry name" value="Nucleotide-diphospho-sugar transferases"/>
    <property type="match status" value="1"/>
</dbReference>
<dbReference type="InParanoid" id="A0A078BD72"/>
<dbReference type="AlphaFoldDB" id="A0A078BD72"/>
<dbReference type="Pfam" id="PF00535">
    <property type="entry name" value="Glycos_transf_2"/>
    <property type="match status" value="1"/>
</dbReference>
<evidence type="ECO:0000256" key="1">
    <source>
        <dbReference type="SAM" id="SignalP"/>
    </source>
</evidence>
<keyword evidence="4" id="KW-1185">Reference proteome</keyword>
<dbReference type="GO" id="GO:0016758">
    <property type="term" value="F:hexosyltransferase activity"/>
    <property type="evidence" value="ECO:0007669"/>
    <property type="project" value="UniProtKB-ARBA"/>
</dbReference>